<name>A0A9W7EY10_9STRA</name>
<comment type="caution">
    <text evidence="3">The sequence shown here is derived from an EMBL/GenBank/DDBJ whole genome shotgun (WGS) entry which is preliminary data.</text>
</comment>
<feature type="region of interest" description="Disordered" evidence="1">
    <location>
        <begin position="448"/>
        <end position="476"/>
    </location>
</feature>
<protein>
    <recommendedName>
        <fullName evidence="2">C2 domain-containing protein</fullName>
    </recommendedName>
</protein>
<evidence type="ECO:0000313" key="3">
    <source>
        <dbReference type="EMBL" id="GMH93988.1"/>
    </source>
</evidence>
<dbReference type="SMART" id="SM00239">
    <property type="entry name" value="C2"/>
    <property type="match status" value="1"/>
</dbReference>
<organism evidence="3 4">
    <name type="scientific">Triparma laevis f. inornata</name>
    <dbReference type="NCBI Taxonomy" id="1714386"/>
    <lineage>
        <taxon>Eukaryota</taxon>
        <taxon>Sar</taxon>
        <taxon>Stramenopiles</taxon>
        <taxon>Ochrophyta</taxon>
        <taxon>Bolidophyceae</taxon>
        <taxon>Parmales</taxon>
        <taxon>Triparmaceae</taxon>
        <taxon>Triparma</taxon>
    </lineage>
</organism>
<evidence type="ECO:0000256" key="1">
    <source>
        <dbReference type="SAM" id="MobiDB-lite"/>
    </source>
</evidence>
<evidence type="ECO:0000259" key="2">
    <source>
        <dbReference type="PROSITE" id="PS50004"/>
    </source>
</evidence>
<dbReference type="CDD" id="cd00030">
    <property type="entry name" value="C2"/>
    <property type="match status" value="1"/>
</dbReference>
<gene>
    <name evidence="3" type="ORF">TL16_g12777</name>
</gene>
<dbReference type="InterPro" id="IPR035892">
    <property type="entry name" value="C2_domain_sf"/>
</dbReference>
<dbReference type="Gene3D" id="2.60.40.150">
    <property type="entry name" value="C2 domain"/>
    <property type="match status" value="1"/>
</dbReference>
<accession>A0A9W7EY10</accession>
<dbReference type="EMBL" id="BLQM01000541">
    <property type="protein sequence ID" value="GMH93988.1"/>
    <property type="molecule type" value="Genomic_DNA"/>
</dbReference>
<proteinExistence type="predicted"/>
<feature type="region of interest" description="Disordered" evidence="1">
    <location>
        <begin position="312"/>
        <end position="331"/>
    </location>
</feature>
<dbReference type="PROSITE" id="PS50004">
    <property type="entry name" value="C2"/>
    <property type="match status" value="1"/>
</dbReference>
<dbReference type="SUPFAM" id="SSF49562">
    <property type="entry name" value="C2 domain (Calcium/lipid-binding domain, CaLB)"/>
    <property type="match status" value="1"/>
</dbReference>
<dbReference type="InterPro" id="IPR000008">
    <property type="entry name" value="C2_dom"/>
</dbReference>
<feature type="domain" description="C2" evidence="2">
    <location>
        <begin position="682"/>
        <end position="809"/>
    </location>
</feature>
<dbReference type="Pfam" id="PF00168">
    <property type="entry name" value="C2"/>
    <property type="match status" value="1"/>
</dbReference>
<dbReference type="Proteomes" id="UP001162640">
    <property type="component" value="Unassembled WGS sequence"/>
</dbReference>
<sequence length="843" mass="96589">MSSSSETNLNAIRKCILNIRLSHLTNRSAEKGCTELRTRVYQVYTEAAHLRFSPPPGSHLEDALSYVSKLERGGSSNAKMIEDARFVGILRCVSEGRNRDDSLLVLEKNVDGKLEEARNIVKSIESPIKSSPVRSPSKSQSPLYKKDFVSDKIVELSEDLRVAERDSTLLDLEIADPLYPSSTQTHTQRKTETIEKIKNIKTSLEKLNLDSSSTSPQIVKLTSCSLPPTPYPVKSPLPTPPTPPPLSPDSIETSHIQVEVVMVSSPPPKPLPFPPEPLPRPTYDESMKVVSYNSIKNSKTGQPVISNLQVKRRNPRQQIQRPPLHLPDPEPLPFQEINLKLITDVKNYHSKTVKRLKEYKKKNDPGFKKRENMEMLKKERVMESVERIVEMQGEKVRRSVKVERRRDVRNISEAEKTSLDTSKKSKLSVKQKAQQEYARLRALQRIRMAKEGERGEAERKEREGRERKEEERRGREERIKKFVERQEERERREQDEHLRQQLRERKRQEALFTEVENAGGPDHLESARERVRERLESDYFLTAELKAGDFIPSPLEEQKNELLQYIAPMPIVAPQPIISPTKTSRETEQLSLWDDLIPQPVVSIDTSQPPRNNNAIISKVVRESVIEANLKTIKNAVETIDKQQRDISEIQARVKFRNSRNPITPKQNTNKIQQGSAMSTDSLNDIEPNTKREPPNPTYNLIFTVHNCSNLPQLLSTTNAYCIVKFNGEDRKSKVKNSSNDPVFNSNNVFQNIRVIKYDQETGEKKEDEKVGVEVQVWSKNVFISDDFLGKVWVDVEEEEGEANFRLEPKVASVVLSEINLGTVKVSWRRDFWVETNEGDDGE</sequence>
<reference evidence="4" key="1">
    <citation type="journal article" date="2023" name="Commun. Biol.">
        <title>Genome analysis of Parmales, the sister group of diatoms, reveals the evolutionary specialization of diatoms from phago-mixotrophs to photoautotrophs.</title>
        <authorList>
            <person name="Ban H."/>
            <person name="Sato S."/>
            <person name="Yoshikawa S."/>
            <person name="Yamada K."/>
            <person name="Nakamura Y."/>
            <person name="Ichinomiya M."/>
            <person name="Sato N."/>
            <person name="Blanc-Mathieu R."/>
            <person name="Endo H."/>
            <person name="Kuwata A."/>
            <person name="Ogata H."/>
        </authorList>
    </citation>
    <scope>NUCLEOTIDE SEQUENCE [LARGE SCALE GENOMIC DNA]</scope>
</reference>
<feature type="compositionally biased region" description="Basic and acidic residues" evidence="1">
    <location>
        <begin position="414"/>
        <end position="423"/>
    </location>
</feature>
<feature type="compositionally biased region" description="Pro residues" evidence="1">
    <location>
        <begin position="230"/>
        <end position="247"/>
    </location>
</feature>
<feature type="region of interest" description="Disordered" evidence="1">
    <location>
        <begin position="660"/>
        <end position="694"/>
    </location>
</feature>
<feature type="region of interest" description="Disordered" evidence="1">
    <location>
        <begin position="414"/>
        <end position="433"/>
    </location>
</feature>
<feature type="compositionally biased region" description="Polar residues" evidence="1">
    <location>
        <begin position="660"/>
        <end position="683"/>
    </location>
</feature>
<feature type="region of interest" description="Disordered" evidence="1">
    <location>
        <begin position="230"/>
        <end position="251"/>
    </location>
</feature>
<dbReference type="AlphaFoldDB" id="A0A9W7EY10"/>
<evidence type="ECO:0000313" key="4">
    <source>
        <dbReference type="Proteomes" id="UP001162640"/>
    </source>
</evidence>